<keyword evidence="4" id="KW-0145">Chemotaxis</keyword>
<dbReference type="AlphaFoldDB" id="A0A0E0UUG6"/>
<proteinExistence type="inferred from homology"/>
<dbReference type="PANTHER" id="PTHR43484:SF1">
    <property type="entry name" value="FLAGELLAR MOTOR SWITCH PROTEIN FLIN"/>
    <property type="match status" value="1"/>
</dbReference>
<comment type="similarity">
    <text evidence="2">Belongs to the FliN/MopA/SpaO family.</text>
</comment>
<name>A0A0E0UUG6_LISMM</name>
<evidence type="ECO:0000256" key="7">
    <source>
        <dbReference type="SAM" id="MobiDB-lite"/>
    </source>
</evidence>
<dbReference type="Proteomes" id="UP000000486">
    <property type="component" value="Chromosome"/>
</dbReference>
<dbReference type="SUPFAM" id="SSF101801">
    <property type="entry name" value="Surface presentation of antigens (SPOA)"/>
    <property type="match status" value="1"/>
</dbReference>
<keyword evidence="3" id="KW-1003">Cell membrane</keyword>
<dbReference type="PANTHER" id="PTHR43484">
    <property type="match status" value="1"/>
</dbReference>
<evidence type="ECO:0000313" key="9">
    <source>
        <dbReference type="EMBL" id="AEH91733.1"/>
    </source>
</evidence>
<dbReference type="GO" id="GO:0003774">
    <property type="term" value="F:cytoskeletal motor activity"/>
    <property type="evidence" value="ECO:0007669"/>
    <property type="project" value="InterPro"/>
</dbReference>
<evidence type="ECO:0000256" key="5">
    <source>
        <dbReference type="ARBA" id="ARBA00022779"/>
    </source>
</evidence>
<comment type="subcellular location">
    <subcellularLocation>
        <location evidence="1">Cell membrane</location>
        <topology evidence="1">Peripheral membrane protein</topology>
        <orientation evidence="1">Cytoplasmic side</orientation>
    </subcellularLocation>
</comment>
<dbReference type="EMBL" id="CP002816">
    <property type="protein sequence ID" value="AEH91733.1"/>
    <property type="molecule type" value="Genomic_DNA"/>
</dbReference>
<gene>
    <name evidence="9" type="primary">fliY-1</name>
    <name evidence="9" type="ordered locus">LMM7_0728</name>
</gene>
<evidence type="ECO:0000256" key="1">
    <source>
        <dbReference type="ARBA" id="ARBA00004413"/>
    </source>
</evidence>
<evidence type="ECO:0000256" key="2">
    <source>
        <dbReference type="ARBA" id="ARBA00009226"/>
    </source>
</evidence>
<organism evidence="9 10">
    <name type="scientific">Listeria monocytogenes serotype 4a (strain M7)</name>
    <dbReference type="NCBI Taxonomy" id="1030009"/>
    <lineage>
        <taxon>Bacteria</taxon>
        <taxon>Bacillati</taxon>
        <taxon>Bacillota</taxon>
        <taxon>Bacilli</taxon>
        <taxon>Bacillales</taxon>
        <taxon>Listeriaceae</taxon>
        <taxon>Listeria</taxon>
    </lineage>
</organism>
<dbReference type="GO" id="GO:0071973">
    <property type="term" value="P:bacterial-type flagellum-dependent cell motility"/>
    <property type="evidence" value="ECO:0007669"/>
    <property type="project" value="InterPro"/>
</dbReference>
<dbReference type="InterPro" id="IPR001172">
    <property type="entry name" value="FliN_T3SS_HrcQb"/>
</dbReference>
<dbReference type="Pfam" id="PF01052">
    <property type="entry name" value="FliMN_C"/>
    <property type="match status" value="1"/>
</dbReference>
<dbReference type="PATRIC" id="fig|1030009.3.peg.717"/>
<keyword evidence="9" id="KW-0282">Flagellum</keyword>
<dbReference type="NCBIfam" id="NF005276">
    <property type="entry name" value="PRK06788.1"/>
    <property type="match status" value="1"/>
</dbReference>
<dbReference type="PRINTS" id="PR00956">
    <property type="entry name" value="FLGMOTORFLIN"/>
</dbReference>
<feature type="domain" description="Flagellar motor switch protein FliN-like C-terminal" evidence="8">
    <location>
        <begin position="30"/>
        <end position="99"/>
    </location>
</feature>
<evidence type="ECO:0000313" key="10">
    <source>
        <dbReference type="Proteomes" id="UP000000486"/>
    </source>
</evidence>
<dbReference type="HOGENOM" id="CLU_097058_4_1_9"/>
<reference evidence="9 10" key="1">
    <citation type="journal article" date="2011" name="J. Bacteriol.">
        <title>Genome sequence of the nonpathogenic Listeria monocytogenes serovar 4a strain M7.</title>
        <authorList>
            <person name="Chen J."/>
            <person name="Xia Y."/>
            <person name="Cheng C."/>
            <person name="Fang C."/>
            <person name="Shan Y."/>
            <person name="Jin G."/>
            <person name="Fang W."/>
        </authorList>
    </citation>
    <scope>NUCLEOTIDE SEQUENCE [LARGE SCALE GENOMIC DNA]</scope>
    <source>
        <strain evidence="9 10">M7</strain>
    </source>
</reference>
<accession>A0A0E0UUG6</accession>
<dbReference type="GO" id="GO:0006935">
    <property type="term" value="P:chemotaxis"/>
    <property type="evidence" value="ECO:0007669"/>
    <property type="project" value="UniProtKB-KW"/>
</dbReference>
<evidence type="ECO:0000259" key="8">
    <source>
        <dbReference type="Pfam" id="PF01052"/>
    </source>
</evidence>
<protein>
    <submittedName>
        <fullName evidence="9">Putative flagellar switch protein</fullName>
    </submittedName>
</protein>
<dbReference type="KEGG" id="lmq:LMM7_0728"/>
<dbReference type="Gene3D" id="2.30.330.10">
    <property type="entry name" value="SpoA-like"/>
    <property type="match status" value="1"/>
</dbReference>
<sequence>MMEQVFQVELPEWEPKEPSQEGREKGSIRQVDNIGVNLIVRLGKKEMPVGDIAELSIGDVLEVEKKPGHKVEIFLDEKKVGIGEAILMDENFGIVISEID</sequence>
<keyword evidence="6" id="KW-0472">Membrane</keyword>
<evidence type="ECO:0000256" key="6">
    <source>
        <dbReference type="ARBA" id="ARBA00023136"/>
    </source>
</evidence>
<dbReference type="InterPro" id="IPR036429">
    <property type="entry name" value="SpoA-like_sf"/>
</dbReference>
<evidence type="ECO:0000256" key="4">
    <source>
        <dbReference type="ARBA" id="ARBA00022500"/>
    </source>
</evidence>
<feature type="compositionally biased region" description="Basic and acidic residues" evidence="7">
    <location>
        <begin position="13"/>
        <end position="27"/>
    </location>
</feature>
<dbReference type="InterPro" id="IPR051469">
    <property type="entry name" value="FliN/MopA/SpaO"/>
</dbReference>
<evidence type="ECO:0000256" key="3">
    <source>
        <dbReference type="ARBA" id="ARBA00022475"/>
    </source>
</evidence>
<dbReference type="GO" id="GO:0009425">
    <property type="term" value="C:bacterial-type flagellum basal body"/>
    <property type="evidence" value="ECO:0007669"/>
    <property type="project" value="InterPro"/>
</dbReference>
<keyword evidence="9" id="KW-0969">Cilium</keyword>
<dbReference type="GO" id="GO:0005886">
    <property type="term" value="C:plasma membrane"/>
    <property type="evidence" value="ECO:0007669"/>
    <property type="project" value="UniProtKB-SubCell"/>
</dbReference>
<keyword evidence="9" id="KW-0966">Cell projection</keyword>
<dbReference type="InterPro" id="IPR001543">
    <property type="entry name" value="FliN-like_C"/>
</dbReference>
<keyword evidence="5" id="KW-0283">Flagellar rotation</keyword>
<feature type="region of interest" description="Disordered" evidence="7">
    <location>
        <begin position="1"/>
        <end position="27"/>
    </location>
</feature>